<feature type="region of interest" description="Disordered" evidence="1">
    <location>
        <begin position="63"/>
        <end position="90"/>
    </location>
</feature>
<keyword evidence="3" id="KW-1185">Reference proteome</keyword>
<sequence length="90" mass="10232">MRECVRACVHACVRACLWALNVCNTFITFMIQAGLSRQKMELNLRDESVGELFQTQSIIKEVAKKPRNKGPVPRYTDTDGQSHTDSNSRM</sequence>
<name>A0AAV4B0R5_9GAST</name>
<feature type="compositionally biased region" description="Basic and acidic residues" evidence="1">
    <location>
        <begin position="76"/>
        <end position="90"/>
    </location>
</feature>
<reference evidence="2 3" key="1">
    <citation type="journal article" date="2021" name="Elife">
        <title>Chloroplast acquisition without the gene transfer in kleptoplastic sea slugs, Plakobranchus ocellatus.</title>
        <authorList>
            <person name="Maeda T."/>
            <person name="Takahashi S."/>
            <person name="Yoshida T."/>
            <person name="Shimamura S."/>
            <person name="Takaki Y."/>
            <person name="Nagai Y."/>
            <person name="Toyoda A."/>
            <person name="Suzuki Y."/>
            <person name="Arimoto A."/>
            <person name="Ishii H."/>
            <person name="Satoh N."/>
            <person name="Nishiyama T."/>
            <person name="Hasebe M."/>
            <person name="Maruyama T."/>
            <person name="Minagawa J."/>
            <person name="Obokata J."/>
            <person name="Shigenobu S."/>
        </authorList>
    </citation>
    <scope>NUCLEOTIDE SEQUENCE [LARGE SCALE GENOMIC DNA]</scope>
</reference>
<comment type="caution">
    <text evidence="2">The sequence shown here is derived from an EMBL/GenBank/DDBJ whole genome shotgun (WGS) entry which is preliminary data.</text>
</comment>
<dbReference type="Proteomes" id="UP000735302">
    <property type="component" value="Unassembled WGS sequence"/>
</dbReference>
<evidence type="ECO:0000313" key="2">
    <source>
        <dbReference type="EMBL" id="GFO12678.1"/>
    </source>
</evidence>
<proteinExistence type="predicted"/>
<dbReference type="EMBL" id="BLXT01004445">
    <property type="protein sequence ID" value="GFO12678.1"/>
    <property type="molecule type" value="Genomic_DNA"/>
</dbReference>
<protein>
    <submittedName>
        <fullName evidence="2">Uncharacterized protein</fullName>
    </submittedName>
</protein>
<evidence type="ECO:0000313" key="3">
    <source>
        <dbReference type="Proteomes" id="UP000735302"/>
    </source>
</evidence>
<dbReference type="AlphaFoldDB" id="A0AAV4B0R5"/>
<gene>
    <name evidence="2" type="ORF">PoB_003918300</name>
</gene>
<evidence type="ECO:0000256" key="1">
    <source>
        <dbReference type="SAM" id="MobiDB-lite"/>
    </source>
</evidence>
<accession>A0AAV4B0R5</accession>
<organism evidence="2 3">
    <name type="scientific">Plakobranchus ocellatus</name>
    <dbReference type="NCBI Taxonomy" id="259542"/>
    <lineage>
        <taxon>Eukaryota</taxon>
        <taxon>Metazoa</taxon>
        <taxon>Spiralia</taxon>
        <taxon>Lophotrochozoa</taxon>
        <taxon>Mollusca</taxon>
        <taxon>Gastropoda</taxon>
        <taxon>Heterobranchia</taxon>
        <taxon>Euthyneura</taxon>
        <taxon>Panpulmonata</taxon>
        <taxon>Sacoglossa</taxon>
        <taxon>Placobranchoidea</taxon>
        <taxon>Plakobranchidae</taxon>
        <taxon>Plakobranchus</taxon>
    </lineage>
</organism>